<dbReference type="PANTHER" id="PTHR31373">
    <property type="entry name" value="OS06G0652100 PROTEIN"/>
    <property type="match status" value="1"/>
</dbReference>
<dbReference type="InterPro" id="IPR011205">
    <property type="entry name" value="UCP015417_vWA"/>
</dbReference>
<dbReference type="Gramene" id="OMERI06G23640.1">
    <property type="protein sequence ID" value="OMERI06G23640.1"/>
    <property type="gene ID" value="OMERI06G23640"/>
</dbReference>
<evidence type="ECO:0000259" key="1">
    <source>
        <dbReference type="Pfam" id="PF11443"/>
    </source>
</evidence>
<keyword evidence="3" id="KW-1185">Reference proteome</keyword>
<reference evidence="2" key="1">
    <citation type="submission" date="2015-04" db="UniProtKB">
        <authorList>
            <consortium name="EnsemblPlants"/>
        </authorList>
    </citation>
    <scope>IDENTIFICATION</scope>
</reference>
<evidence type="ECO:0000313" key="2">
    <source>
        <dbReference type="EnsemblPlants" id="OMERI06G23640.1"/>
    </source>
</evidence>
<accession>A0A0E0E4U8</accession>
<protein>
    <recommendedName>
        <fullName evidence="1">DUF2828 domain-containing protein</fullName>
    </recommendedName>
</protein>
<reference evidence="2" key="2">
    <citation type="submission" date="2018-05" db="EMBL/GenBank/DDBJ databases">
        <title>OmerRS3 (Oryza meridionalis Reference Sequence Version 3).</title>
        <authorList>
            <person name="Zhang J."/>
            <person name="Kudrna D."/>
            <person name="Lee S."/>
            <person name="Talag J."/>
            <person name="Welchert J."/>
            <person name="Wing R.A."/>
        </authorList>
    </citation>
    <scope>NUCLEOTIDE SEQUENCE [LARGE SCALE GENOMIC DNA]</scope>
    <source>
        <strain evidence="2">cv. OR44</strain>
    </source>
</reference>
<proteinExistence type="predicted"/>
<dbReference type="PANTHER" id="PTHR31373:SF20">
    <property type="entry name" value="OS09G0499400 PROTEIN"/>
    <property type="match status" value="1"/>
</dbReference>
<dbReference type="EnsemblPlants" id="OMERI06G23640.1">
    <property type="protein sequence ID" value="OMERI06G23640.1"/>
    <property type="gene ID" value="OMERI06G23640"/>
</dbReference>
<feature type="domain" description="DUF2828" evidence="1">
    <location>
        <begin position="1"/>
        <end position="84"/>
    </location>
</feature>
<organism evidence="2">
    <name type="scientific">Oryza meridionalis</name>
    <dbReference type="NCBI Taxonomy" id="40149"/>
    <lineage>
        <taxon>Eukaryota</taxon>
        <taxon>Viridiplantae</taxon>
        <taxon>Streptophyta</taxon>
        <taxon>Embryophyta</taxon>
        <taxon>Tracheophyta</taxon>
        <taxon>Spermatophyta</taxon>
        <taxon>Magnoliopsida</taxon>
        <taxon>Liliopsida</taxon>
        <taxon>Poales</taxon>
        <taxon>Poaceae</taxon>
        <taxon>BOP clade</taxon>
        <taxon>Oryzoideae</taxon>
        <taxon>Oryzeae</taxon>
        <taxon>Oryzinae</taxon>
        <taxon>Oryza</taxon>
    </lineage>
</organism>
<dbReference type="AlphaFoldDB" id="A0A0E0E4U8"/>
<dbReference type="InterPro" id="IPR058580">
    <property type="entry name" value="DUF2828"/>
</dbReference>
<dbReference type="Proteomes" id="UP000008021">
    <property type="component" value="Chromosome 6"/>
</dbReference>
<sequence length="126" mass="13770">MTAGKWEQMPYACAASVAMRQYKGRSRNKSGVAEFLDEVRTGHARVHVGATMPHELVAAALKGEHDEASELQWRRAVTAAAATGVVSSTKTKRLGLHESFTITTAMKSGTFHTDAMHQKHQSYAKN</sequence>
<evidence type="ECO:0000313" key="3">
    <source>
        <dbReference type="Proteomes" id="UP000008021"/>
    </source>
</evidence>
<name>A0A0E0E4U8_9ORYZ</name>
<dbReference type="Pfam" id="PF11443">
    <property type="entry name" value="DUF2828"/>
    <property type="match status" value="1"/>
</dbReference>
<dbReference type="HOGENOM" id="CLU_1985151_0_0_1"/>